<keyword evidence="5" id="KW-1185">Reference proteome</keyword>
<dbReference type="SMART" id="SM00671">
    <property type="entry name" value="SEL1"/>
    <property type="match status" value="6"/>
</dbReference>
<dbReference type="Proteomes" id="UP000068167">
    <property type="component" value="Chromosome"/>
</dbReference>
<dbReference type="Gene3D" id="1.25.40.10">
    <property type="entry name" value="Tetratricopeptide repeat domain"/>
    <property type="match status" value="6"/>
</dbReference>
<sequence>MNEQRTQAYLNLINQLLSCNNSDEPRILQENRELLDEGLVQVMVAVAQQYGNAGRENEARWLLNMAQQLAEALGLFDSEPSSISTGTFDQMPHTVYVLLYNVGTDNEGIHTISNQEKNTILIFESSADASNFARQLGEQNFPVPSVEAMKAEEIFLFCHQLGHNWEFVPQGTNRTSPSQNKTINQQDTFVDQSSQAVTLDIGIFDQQDYLNFLMEVLQKVADNPNPDLIYPFLSQNLDKLDENLIMVLENWSKQILANITTQQAYSLGKDIVNFGNIILGFSGGNIATNKEIVIASYKIALNAFNFNIYPQNWAMTQSNLATVYLDRIKDDKAENLEKAIKAYIEALKGFSFEKFPQDWASINNALGRAYSNRIRGNKVENMEMAIAAYTNALKVFTFDRFPYRWANINNQLGTLYYWRTKGIKKDNLEISIFCFQSYLKVYTSESLSSEYAQGQFNLGETYLQRIKGDKAENIENAIICYRESLKIYSRDKFPAKWSTVQTSLGIAYCERIKGNKSDNLENAIDYFKLSLQIRTCDTFPIDWAGTKHNLAAVYLDRIKGNKQQNLEDAITHCKDALRVFTFDDFPEDWARIQNNLAIAYSERIKGDKADNLEKAIIYCHEALKVYKLDNYPLDWARTKNNLATVYRNRIRENKAENIEKAITHCEEALRIVTFDLFPLDWAKTQDNLAVCYSRRIRGNKAENVEKSITHCEEALRVFLFDAFPQDWATIQNNLGMAYGERIEGDRADNLEMAIAAYTEALKVYTFNNFPYDWARIQNNLGMAYRNRIRESKAEDLEKAINYSEEALKVLTLEAFPQDWAIIQRSLGNSYSARIRGDKAQNLEKAIVYYQEALKVLMFNTFPQDWAMAQNNLGIAYSNRIRGDKSENLERAITCYQEALKVFTFEVFPKDWAMVKHNLAVAYDERIRGNKSDNLEIAIDYYKEALEVRTFNSFPKDWAETQNSLGITYSNRIRGDKAENLEQAITAYIEALKVRTFGAFPHDWADTQSNLGNAYCKRVRDNKDENLEKAITCYQESLRVRTFNAFPLNWATTQNNLANAYSDRIRGDKAQNFQQAITYYHNALKIRTKEADPLNCLQTARNLANLHYDEKQWQPATEAYHIAIKAVENARLEASTLQSRQEVLSNEIDVFDRIVQAHLNLNQPEKALEYIERSKGRNLVELMTQKNLQPQGVSQEIIAQLNELKQRVVNEQIRLQHQSINHNSMRSDNLTPYVQDHSHLKEYQQDLDDFIAREIKDPLFSLTQKVEPIPFTEIQALTDAETCLLQWYITFEKILAFVVSADGEVKVWQSSENDKNQFLDTFNNYRRLYYSENGKQEWKNQLSNLLQTFADILHINDILALIPDTCQRLIIIPHVYLHILPIHAFPINKNQILQDKYDVQYAPSCQILQKISQTSHHSDFNKLFAIQNPTKDLSYTDLEVNILSTFFTEPQVIAQDNATKNAVLPHLKSSDNHCYHFSCHGSFNPANPLESALFLANKEPLTLGEIFELRLHKCRLITLSACETGLIDLNSISDEYIGLPSGFLFAGSPSVVSSLWTVDDLSTSFLMIKLYEILFDENQQVSVPVALKMAQNWLQNLTIEELDKFLEQYQPQIDKHLAQLRPGQRLRYEQSLKQIKQRQPHPFISPYYWAGFIATGI</sequence>
<evidence type="ECO:0000313" key="4">
    <source>
        <dbReference type="EMBL" id="AKV70831.1"/>
    </source>
</evidence>
<dbReference type="Pfam" id="PF12770">
    <property type="entry name" value="CHAT"/>
    <property type="match status" value="1"/>
</dbReference>
<dbReference type="Pfam" id="PF13374">
    <property type="entry name" value="TPR_10"/>
    <property type="match status" value="1"/>
</dbReference>
<dbReference type="EMBL" id="CP011339">
    <property type="protein sequence ID" value="AKV70831.1"/>
    <property type="molecule type" value="Genomic_DNA"/>
</dbReference>
<dbReference type="PATRIC" id="fig|1638788.3.peg.6094"/>
<dbReference type="RefSeq" id="WP_128575307.1">
    <property type="nucleotide sequence ID" value="NZ_CP011339.1"/>
</dbReference>
<keyword evidence="1" id="KW-0677">Repeat</keyword>
<protein>
    <submittedName>
        <fullName evidence="4">Argininosuccinate lyase</fullName>
    </submittedName>
</protein>
<gene>
    <name evidence="4" type="ORF">VL20_6059</name>
</gene>
<dbReference type="KEGG" id="mpk:VL20_6059"/>
<evidence type="ECO:0000256" key="2">
    <source>
        <dbReference type="ARBA" id="ARBA00022803"/>
    </source>
</evidence>
<dbReference type="SUPFAM" id="SSF48452">
    <property type="entry name" value="TPR-like"/>
    <property type="match status" value="5"/>
</dbReference>
<evidence type="ECO:0000259" key="3">
    <source>
        <dbReference type="Pfam" id="PF12770"/>
    </source>
</evidence>
<dbReference type="PANTHER" id="PTHR45641">
    <property type="entry name" value="TETRATRICOPEPTIDE REPEAT PROTEIN (AFU_ORTHOLOGUE AFUA_6G03870)"/>
    <property type="match status" value="1"/>
</dbReference>
<dbReference type="InterPro" id="IPR011990">
    <property type="entry name" value="TPR-like_helical_dom_sf"/>
</dbReference>
<feature type="domain" description="CHAT" evidence="3">
    <location>
        <begin position="1357"/>
        <end position="1655"/>
    </location>
</feature>
<keyword evidence="4" id="KW-0456">Lyase</keyword>
<keyword evidence="2" id="KW-0802">TPR repeat</keyword>
<dbReference type="Pfam" id="PF11360">
    <property type="entry name" value="DUF3110"/>
    <property type="match status" value="1"/>
</dbReference>
<dbReference type="GO" id="GO:0016829">
    <property type="term" value="F:lyase activity"/>
    <property type="evidence" value="ECO:0007669"/>
    <property type="project" value="UniProtKB-KW"/>
</dbReference>
<organism evidence="4 5">
    <name type="scientific">Microcystis panniformis FACHB-1757</name>
    <dbReference type="NCBI Taxonomy" id="1638788"/>
    <lineage>
        <taxon>Bacteria</taxon>
        <taxon>Bacillati</taxon>
        <taxon>Cyanobacteriota</taxon>
        <taxon>Cyanophyceae</taxon>
        <taxon>Oscillatoriophycideae</taxon>
        <taxon>Chroococcales</taxon>
        <taxon>Microcystaceae</taxon>
        <taxon>Microcystis</taxon>
    </lineage>
</organism>
<dbReference type="PANTHER" id="PTHR45641:SF19">
    <property type="entry name" value="NEPHROCYSTIN-3"/>
    <property type="match status" value="1"/>
</dbReference>
<dbReference type="SMART" id="SM00028">
    <property type="entry name" value="TPR"/>
    <property type="match status" value="13"/>
</dbReference>
<dbReference type="InterPro" id="IPR024983">
    <property type="entry name" value="CHAT_dom"/>
</dbReference>
<reference evidence="4 5" key="1">
    <citation type="journal article" date="2016" name="Stand. Genomic Sci.">
        <title>Complete genome sequence and genomic characterization of Microcystis panniformis FACHB 1757 by third-generation sequencing.</title>
        <authorList>
            <person name="Zhang J.Y."/>
            <person name="Guan R."/>
            <person name="Zhang H.J."/>
            <person name="Li H."/>
            <person name="Xiao P."/>
            <person name="Yu G.L."/>
            <person name="Du L."/>
            <person name="Cao D.M."/>
            <person name="Zhu B.C."/>
            <person name="Li R.H."/>
            <person name="Lu Z.H."/>
        </authorList>
    </citation>
    <scope>NUCLEOTIDE SEQUENCE [LARGE SCALE GENOMIC DNA]</scope>
    <source>
        <strain evidence="4 5">FACHB-1757</strain>
    </source>
</reference>
<evidence type="ECO:0000313" key="5">
    <source>
        <dbReference type="Proteomes" id="UP000068167"/>
    </source>
</evidence>
<dbReference type="InterPro" id="IPR006597">
    <property type="entry name" value="Sel1-like"/>
</dbReference>
<name>A0A0K1SA12_9CHRO</name>
<dbReference type="InterPro" id="IPR021503">
    <property type="entry name" value="DUF3110"/>
</dbReference>
<accession>A0A0K1SA12</accession>
<proteinExistence type="predicted"/>
<evidence type="ECO:0000256" key="1">
    <source>
        <dbReference type="ARBA" id="ARBA00022737"/>
    </source>
</evidence>
<dbReference type="InterPro" id="IPR019734">
    <property type="entry name" value="TPR_rpt"/>
</dbReference>